<protein>
    <submittedName>
        <fullName evidence="2">Uncharacterized protein</fullName>
    </submittedName>
</protein>
<keyword evidence="3" id="KW-1185">Reference proteome</keyword>
<organism evidence="2 3">
    <name type="scientific">Halocaridina rubra</name>
    <name type="common">Hawaiian red shrimp</name>
    <dbReference type="NCBI Taxonomy" id="373956"/>
    <lineage>
        <taxon>Eukaryota</taxon>
        <taxon>Metazoa</taxon>
        <taxon>Ecdysozoa</taxon>
        <taxon>Arthropoda</taxon>
        <taxon>Crustacea</taxon>
        <taxon>Multicrustacea</taxon>
        <taxon>Malacostraca</taxon>
        <taxon>Eumalacostraca</taxon>
        <taxon>Eucarida</taxon>
        <taxon>Decapoda</taxon>
        <taxon>Pleocyemata</taxon>
        <taxon>Caridea</taxon>
        <taxon>Atyoidea</taxon>
        <taxon>Atyidae</taxon>
        <taxon>Halocaridina</taxon>
    </lineage>
</organism>
<proteinExistence type="predicted"/>
<comment type="caution">
    <text evidence="2">The sequence shown here is derived from an EMBL/GenBank/DDBJ whole genome shotgun (WGS) entry which is preliminary data.</text>
</comment>
<feature type="non-terminal residue" evidence="2">
    <location>
        <position position="160"/>
    </location>
</feature>
<dbReference type="AlphaFoldDB" id="A0AAN8WLG9"/>
<evidence type="ECO:0000313" key="3">
    <source>
        <dbReference type="Proteomes" id="UP001381693"/>
    </source>
</evidence>
<feature type="region of interest" description="Disordered" evidence="1">
    <location>
        <begin position="20"/>
        <end position="39"/>
    </location>
</feature>
<gene>
    <name evidence="2" type="ORF">SK128_020581</name>
</gene>
<name>A0AAN8WLG9_HALRR</name>
<dbReference type="EMBL" id="JAXCGZ010022018">
    <property type="protein sequence ID" value="KAK7039043.1"/>
    <property type="molecule type" value="Genomic_DNA"/>
</dbReference>
<accession>A0AAN8WLG9</accession>
<evidence type="ECO:0000313" key="2">
    <source>
        <dbReference type="EMBL" id="KAK7039043.1"/>
    </source>
</evidence>
<evidence type="ECO:0000256" key="1">
    <source>
        <dbReference type="SAM" id="MobiDB-lite"/>
    </source>
</evidence>
<reference evidence="2 3" key="1">
    <citation type="submission" date="2023-11" db="EMBL/GenBank/DDBJ databases">
        <title>Halocaridina rubra genome assembly.</title>
        <authorList>
            <person name="Smith C."/>
        </authorList>
    </citation>
    <scope>NUCLEOTIDE SEQUENCE [LARGE SCALE GENOMIC DNA]</scope>
    <source>
        <strain evidence="2">EP-1</strain>
        <tissue evidence="2">Whole</tissue>
    </source>
</reference>
<dbReference type="Proteomes" id="UP001381693">
    <property type="component" value="Unassembled WGS sequence"/>
</dbReference>
<sequence>MDDGLISVIAEVRLQVSREQPGRKEAAGGREVGIAGEGGRTGIFEPGGRRLGGRRVTQDLRIGHHESDVLLGNYGILDTVAHGDTFGFLPSLWTSHPPLLQVNKTWVVRDDANVGTLVDTIQVLEVTGRNYNLTLHGTRGLLKLDPASGRVTVASSLVNQ</sequence>